<organism evidence="1 2">
    <name type="scientific">Streptomyces lanatus</name>
    <dbReference type="NCBI Taxonomy" id="66900"/>
    <lineage>
        <taxon>Bacteria</taxon>
        <taxon>Bacillati</taxon>
        <taxon>Actinomycetota</taxon>
        <taxon>Actinomycetes</taxon>
        <taxon>Kitasatosporales</taxon>
        <taxon>Streptomycetaceae</taxon>
        <taxon>Streptomyces</taxon>
    </lineage>
</organism>
<gene>
    <name evidence="1" type="ORF">ABT384_31730</name>
</gene>
<dbReference type="RefSeq" id="WP_190074129.1">
    <property type="nucleotide sequence ID" value="NZ_BNBM01000017.1"/>
</dbReference>
<accession>A0ABV1Y092</accession>
<comment type="caution">
    <text evidence="1">The sequence shown here is derived from an EMBL/GenBank/DDBJ whole genome shotgun (WGS) entry which is preliminary data.</text>
</comment>
<dbReference type="EMBL" id="JBEPFB010000017">
    <property type="protein sequence ID" value="MER7377211.1"/>
    <property type="molecule type" value="Genomic_DNA"/>
</dbReference>
<reference evidence="1 2" key="1">
    <citation type="submission" date="2024-06" db="EMBL/GenBank/DDBJ databases">
        <title>The Natural Products Discovery Center: Release of the First 8490 Sequenced Strains for Exploring Actinobacteria Biosynthetic Diversity.</title>
        <authorList>
            <person name="Kalkreuter E."/>
            <person name="Kautsar S.A."/>
            <person name="Yang D."/>
            <person name="Bader C.D."/>
            <person name="Teijaro C.N."/>
            <person name="Fluegel L."/>
            <person name="Davis C.M."/>
            <person name="Simpson J.R."/>
            <person name="Lauterbach L."/>
            <person name="Steele A.D."/>
            <person name="Gui C."/>
            <person name="Meng S."/>
            <person name="Li G."/>
            <person name="Viehrig K."/>
            <person name="Ye F."/>
            <person name="Su P."/>
            <person name="Kiefer A.F."/>
            <person name="Nichols A."/>
            <person name="Cepeda A.J."/>
            <person name="Yan W."/>
            <person name="Fan B."/>
            <person name="Jiang Y."/>
            <person name="Adhikari A."/>
            <person name="Zheng C.-J."/>
            <person name="Schuster L."/>
            <person name="Cowan T.M."/>
            <person name="Smanski M.J."/>
            <person name="Chevrette M.G."/>
            <person name="De Carvalho L.P.S."/>
            <person name="Shen B."/>
        </authorList>
    </citation>
    <scope>NUCLEOTIDE SEQUENCE [LARGE SCALE GENOMIC DNA]</scope>
    <source>
        <strain evidence="1 2">NPDC000155</strain>
    </source>
</reference>
<evidence type="ECO:0000313" key="2">
    <source>
        <dbReference type="Proteomes" id="UP001486207"/>
    </source>
</evidence>
<name>A0ABV1Y092_9ACTN</name>
<proteinExistence type="predicted"/>
<protein>
    <submittedName>
        <fullName evidence="1">Uncharacterized protein</fullName>
    </submittedName>
</protein>
<dbReference type="Proteomes" id="UP001486207">
    <property type="component" value="Unassembled WGS sequence"/>
</dbReference>
<keyword evidence="2" id="KW-1185">Reference proteome</keyword>
<evidence type="ECO:0000313" key="1">
    <source>
        <dbReference type="EMBL" id="MER7377211.1"/>
    </source>
</evidence>
<sequence length="90" mass="10110">MSELHLRLTEFNGSSRMDRITDIVLDLLFELTQQTARFAVGLDPWRSLTVHDPYELTQHAVQFGSATNPWASLVVYDADGFAPFIRGGQA</sequence>